<sequence>MSRNKNITLIKGEFETEEAKDILRNLLDFKIRFHQIKSFNSELKYGEKDARSQARILELKESMQKMLEIMEEAEENGHSLNIDAKIEIEFQQEKTNPLEKVVITQ</sequence>
<organism evidence="1 2">
    <name type="scientific">Aquiflexum gelatinilyticum</name>
    <dbReference type="NCBI Taxonomy" id="2961943"/>
    <lineage>
        <taxon>Bacteria</taxon>
        <taxon>Pseudomonadati</taxon>
        <taxon>Bacteroidota</taxon>
        <taxon>Cytophagia</taxon>
        <taxon>Cytophagales</taxon>
        <taxon>Cyclobacteriaceae</taxon>
        <taxon>Aquiflexum</taxon>
    </lineage>
</organism>
<proteinExistence type="predicted"/>
<name>A0A9X2SXM8_9BACT</name>
<comment type="caution">
    <text evidence="1">The sequence shown here is derived from an EMBL/GenBank/DDBJ whole genome shotgun (WGS) entry which is preliminary data.</text>
</comment>
<evidence type="ECO:0000313" key="2">
    <source>
        <dbReference type="Proteomes" id="UP001142175"/>
    </source>
</evidence>
<gene>
    <name evidence="1" type="ORF">NU887_02240</name>
</gene>
<protein>
    <submittedName>
        <fullName evidence="1">Uncharacterized protein</fullName>
    </submittedName>
</protein>
<reference evidence="1" key="1">
    <citation type="submission" date="2022-08" db="EMBL/GenBank/DDBJ databases">
        <authorList>
            <person name="Zhang D."/>
        </authorList>
    </citation>
    <scope>NUCLEOTIDE SEQUENCE</scope>
    <source>
        <strain evidence="1">XJ19-11</strain>
    </source>
</reference>
<keyword evidence="2" id="KW-1185">Reference proteome</keyword>
<dbReference type="RefSeq" id="WP_258421726.1">
    <property type="nucleotide sequence ID" value="NZ_JANSUY010000001.1"/>
</dbReference>
<accession>A0A9X2SXM8</accession>
<dbReference type="Proteomes" id="UP001142175">
    <property type="component" value="Unassembled WGS sequence"/>
</dbReference>
<dbReference type="AlphaFoldDB" id="A0A9X2SXM8"/>
<dbReference type="EMBL" id="JANSUY010000001">
    <property type="protein sequence ID" value="MCR9013834.1"/>
    <property type="molecule type" value="Genomic_DNA"/>
</dbReference>
<evidence type="ECO:0000313" key="1">
    <source>
        <dbReference type="EMBL" id="MCR9013834.1"/>
    </source>
</evidence>